<organism evidence="1 2">
    <name type="scientific">Paenibacillus glycanilyticus</name>
    <dbReference type="NCBI Taxonomy" id="126569"/>
    <lineage>
        <taxon>Bacteria</taxon>
        <taxon>Bacillati</taxon>
        <taxon>Bacillota</taxon>
        <taxon>Bacilli</taxon>
        <taxon>Bacillales</taxon>
        <taxon>Paenibacillaceae</taxon>
        <taxon>Paenibacillus</taxon>
    </lineage>
</organism>
<accession>A0ABQ6NRD7</accession>
<evidence type="ECO:0000313" key="2">
    <source>
        <dbReference type="Proteomes" id="UP001285921"/>
    </source>
</evidence>
<name>A0ABQ6NRD7_9BACL</name>
<evidence type="ECO:0000313" key="1">
    <source>
        <dbReference type="EMBL" id="GMK46574.1"/>
    </source>
</evidence>
<protein>
    <submittedName>
        <fullName evidence="1">Uncharacterized protein</fullName>
    </submittedName>
</protein>
<reference evidence="1 2" key="1">
    <citation type="submission" date="2023-05" db="EMBL/GenBank/DDBJ databases">
        <title>Draft genome of Paenibacillus sp. CCS26.</title>
        <authorList>
            <person name="Akita H."/>
            <person name="Shinto Y."/>
            <person name="Kimura Z."/>
        </authorList>
    </citation>
    <scope>NUCLEOTIDE SEQUENCE [LARGE SCALE GENOMIC DNA]</scope>
    <source>
        <strain evidence="1 2">CCS26</strain>
    </source>
</reference>
<dbReference type="Proteomes" id="UP001285921">
    <property type="component" value="Unassembled WGS sequence"/>
</dbReference>
<dbReference type="EMBL" id="BTCL01000013">
    <property type="protein sequence ID" value="GMK46574.1"/>
    <property type="molecule type" value="Genomic_DNA"/>
</dbReference>
<gene>
    <name evidence="1" type="ORF">PghCCS26_37030</name>
</gene>
<sequence length="67" mass="7811">MNDEYYCKLLDQTVELGVCMDINFERERLFMADTLIKLNIQRDKANAVCPTCSYCPIGEAFTRPRKD</sequence>
<keyword evidence="2" id="KW-1185">Reference proteome</keyword>
<proteinExistence type="predicted"/>
<comment type="caution">
    <text evidence="1">The sequence shown here is derived from an EMBL/GenBank/DDBJ whole genome shotgun (WGS) entry which is preliminary data.</text>
</comment>